<sequence length="64" mass="7394">MKLVKLYWDCVRRQKGMNDFNAYMETKALFGCNFLEALVIDYMYKDLVAKGTPTLVVDGYASPF</sequence>
<dbReference type="KEGG" id="ebm:SG0102_08800"/>
<reference evidence="1 2" key="1">
    <citation type="submission" date="2018-11" db="EMBL/GenBank/DDBJ databases">
        <title>Novel Erysipelotrichaceae bacterium isolated from small intestine of a swine.</title>
        <authorList>
            <person name="Kim J.S."/>
            <person name="Choe H."/>
            <person name="Lee Y.R."/>
            <person name="Kim K.M."/>
            <person name="Park D.S."/>
        </authorList>
    </citation>
    <scope>NUCLEOTIDE SEQUENCE [LARGE SCALE GENOMIC DNA]</scope>
    <source>
        <strain evidence="1 2">SG0102</strain>
    </source>
</reference>
<organism evidence="1 2">
    <name type="scientific">Intestinibaculum porci</name>
    <dbReference type="NCBI Taxonomy" id="2487118"/>
    <lineage>
        <taxon>Bacteria</taxon>
        <taxon>Bacillati</taxon>
        <taxon>Bacillota</taxon>
        <taxon>Erysipelotrichia</taxon>
        <taxon>Erysipelotrichales</taxon>
        <taxon>Erysipelotrichaceae</taxon>
        <taxon>Intestinibaculum</taxon>
    </lineage>
</organism>
<proteinExistence type="predicted"/>
<accession>A0A3G9J585</accession>
<gene>
    <name evidence="1" type="ORF">SG0102_08800</name>
</gene>
<name>A0A3G9J585_9FIRM</name>
<dbReference type="EMBL" id="AP019309">
    <property type="protein sequence ID" value="BBH25946.1"/>
    <property type="molecule type" value="Genomic_DNA"/>
</dbReference>
<protein>
    <submittedName>
        <fullName evidence="1">Uncharacterized protein</fullName>
    </submittedName>
</protein>
<keyword evidence="2" id="KW-1185">Reference proteome</keyword>
<dbReference type="AlphaFoldDB" id="A0A3G9J585"/>
<evidence type="ECO:0000313" key="1">
    <source>
        <dbReference type="EMBL" id="BBH25946.1"/>
    </source>
</evidence>
<dbReference type="InParanoid" id="A0A3G9J585"/>
<evidence type="ECO:0000313" key="2">
    <source>
        <dbReference type="Proteomes" id="UP000268059"/>
    </source>
</evidence>
<dbReference type="RefSeq" id="WP_277651282.1">
    <property type="nucleotide sequence ID" value="NZ_JAQYBN010000052.1"/>
</dbReference>
<dbReference type="Proteomes" id="UP000268059">
    <property type="component" value="Chromosome"/>
</dbReference>